<comment type="catalytic activity">
    <reaction evidence="6 9">
        <text>L-glutamate 5-semialdehyde + NAD(+) + H2O = L-glutamate + NADH + 2 H(+)</text>
        <dbReference type="Rhea" id="RHEA:30235"/>
        <dbReference type="ChEBI" id="CHEBI:15377"/>
        <dbReference type="ChEBI" id="CHEBI:15378"/>
        <dbReference type="ChEBI" id="CHEBI:29985"/>
        <dbReference type="ChEBI" id="CHEBI:57540"/>
        <dbReference type="ChEBI" id="CHEBI:57945"/>
        <dbReference type="ChEBI" id="CHEBI:58066"/>
        <dbReference type="EC" id="1.2.1.88"/>
    </reaction>
</comment>
<dbReference type="PANTHER" id="PTHR42862:SF1">
    <property type="entry name" value="DELTA-1-PYRROLINE-5-CARBOXYLATE DEHYDROGENASE 2, ISOFORM A-RELATED"/>
    <property type="match status" value="1"/>
</dbReference>
<dbReference type="InterPro" id="IPR016161">
    <property type="entry name" value="Ald_DH/histidinol_DH"/>
</dbReference>
<keyword evidence="4 9" id="KW-0520">NAD</keyword>
<dbReference type="InterPro" id="IPR016160">
    <property type="entry name" value="Ald_DH_CS_CYS"/>
</dbReference>
<comment type="pathway">
    <text evidence="1 9">Amino-acid degradation; L-proline degradation into L-glutamate; L-glutamate from L-proline: step 2/2.</text>
</comment>
<keyword evidence="3 8" id="KW-0560">Oxidoreductase</keyword>
<dbReference type="Pfam" id="PF00171">
    <property type="entry name" value="Aldedh"/>
    <property type="match status" value="1"/>
</dbReference>
<keyword evidence="13" id="KW-1185">Reference proteome</keyword>
<feature type="active site" evidence="7">
    <location>
        <position position="343"/>
    </location>
</feature>
<feature type="domain" description="Aldehyde dehydrogenase" evidence="11">
    <location>
        <begin position="105"/>
        <end position="574"/>
    </location>
</feature>
<dbReference type="PANTHER" id="PTHR42862">
    <property type="entry name" value="DELTA-1-PYRROLINE-5-CARBOXYLATE DEHYDROGENASE 1, ISOFORM A-RELATED"/>
    <property type="match status" value="1"/>
</dbReference>
<evidence type="ECO:0000256" key="1">
    <source>
        <dbReference type="ARBA" id="ARBA00004786"/>
    </source>
</evidence>
<evidence type="ECO:0000256" key="3">
    <source>
        <dbReference type="ARBA" id="ARBA00023002"/>
    </source>
</evidence>
<evidence type="ECO:0000256" key="10">
    <source>
        <dbReference type="RuleBase" id="RU366030"/>
    </source>
</evidence>
<evidence type="ECO:0000256" key="8">
    <source>
        <dbReference type="RuleBase" id="RU003345"/>
    </source>
</evidence>
<evidence type="ECO:0000256" key="5">
    <source>
        <dbReference type="ARBA" id="ARBA00023062"/>
    </source>
</evidence>
<dbReference type="GO" id="GO:0003842">
    <property type="term" value="F:L-glutamate gamma-semialdehyde dehydrogenase activity"/>
    <property type="evidence" value="ECO:0007669"/>
    <property type="project" value="UniProtKB-UniRule"/>
</dbReference>
<evidence type="ECO:0000256" key="7">
    <source>
        <dbReference type="PROSITE-ProRule" id="PRU10007"/>
    </source>
</evidence>
<dbReference type="SUPFAM" id="SSF53720">
    <property type="entry name" value="ALDH-like"/>
    <property type="match status" value="1"/>
</dbReference>
<dbReference type="GO" id="GO:0005759">
    <property type="term" value="C:mitochondrial matrix"/>
    <property type="evidence" value="ECO:0007669"/>
    <property type="project" value="TreeGrafter"/>
</dbReference>
<dbReference type="AlphaFoldDB" id="A0A9P7BH28"/>
<dbReference type="InterPro" id="IPR005931">
    <property type="entry name" value="P5CDH/ALDH4A1"/>
</dbReference>
<evidence type="ECO:0000256" key="9">
    <source>
        <dbReference type="RuleBase" id="RU366016"/>
    </source>
</evidence>
<evidence type="ECO:0000256" key="4">
    <source>
        <dbReference type="ARBA" id="ARBA00023027"/>
    </source>
</evidence>
<keyword evidence="5 9" id="KW-0642">Proline metabolism</keyword>
<accession>A0A9P7BH28</accession>
<evidence type="ECO:0000313" key="13">
    <source>
        <dbReference type="Proteomes" id="UP000697127"/>
    </source>
</evidence>
<sequence length="592" mass="66034">MLSKSSKILRNSTNKFIIKSVTIPKLSSSNIISRTTNTNTKRFYSELAHFEAPRHIKNEHTKLFTKDDVKDWELLKKEIDYFTTTPKTIPLVINGVKIKSNRSIKKIINPSNIKQDIGSYCQATKEDVESAIKSSLEAKKIWSNMSFADRSAIFLKASELISTKYRYKMLAATMLGQGKNVFQGEIDCIGELIDFFRFNVKYASDLYKSQPPESSTGVWNRTEYRPLEGFVYAITPFNFTAIAGGLIGAPALMGNTIVWKPSDSSILSNYLLLEILEESGLPSGVINFIPGNPIEVSDIILNNKDFSALHFTGSTKVFSSIWSKIANNVGKGLYKDFPRIIGETGGKNFHLVDNTANLENSVFNTLRGAFEYQGQKCSATSRLYISESIWPKFKDLLIKNVDKINPTNCCNELQGFMGPVIHENSFNKISNAIKSISNDSELKLLSGGKFDKSIGYFIKPTIVETSNIDHSFMKTEFFGPLLTVYVYKDSEIDNILEKIDSSTGYGLTGSVFSTSRINIRKYEEKLRYSAGNFYINDKSTGAVVGQQSFGGSRLSGTNDKAGSAALITRFVSVRSIKENFGEINSHLNPSNF</sequence>
<dbReference type="FunFam" id="3.40.309.10:FF:000005">
    <property type="entry name" value="1-pyrroline-5-carboxylate dehydrogenase 1"/>
    <property type="match status" value="1"/>
</dbReference>
<dbReference type="Gene3D" id="3.40.605.10">
    <property type="entry name" value="Aldehyde Dehydrogenase, Chain A, domain 1"/>
    <property type="match status" value="1"/>
</dbReference>
<evidence type="ECO:0000256" key="2">
    <source>
        <dbReference type="ARBA" id="ARBA00009986"/>
    </source>
</evidence>
<dbReference type="PROSITE" id="PS00070">
    <property type="entry name" value="ALDEHYDE_DEHYDR_CYS"/>
    <property type="match status" value="1"/>
</dbReference>
<proteinExistence type="inferred from homology"/>
<dbReference type="Gene3D" id="3.40.309.10">
    <property type="entry name" value="Aldehyde Dehydrogenase, Chain A, domain 2"/>
    <property type="match status" value="1"/>
</dbReference>
<comment type="similarity">
    <text evidence="2 8">Belongs to the aldehyde dehydrogenase family.</text>
</comment>
<dbReference type="InterPro" id="IPR029510">
    <property type="entry name" value="Ald_DH_CS_GLU"/>
</dbReference>
<reference evidence="12" key="1">
    <citation type="submission" date="2020-11" db="EMBL/GenBank/DDBJ databases">
        <title>Kefir isolates.</title>
        <authorList>
            <person name="Marcisauskas S."/>
            <person name="Kim Y."/>
            <person name="Blasche S."/>
        </authorList>
    </citation>
    <scope>NUCLEOTIDE SEQUENCE</scope>
    <source>
        <strain evidence="12">Olga-1</strain>
    </source>
</reference>
<gene>
    <name evidence="12" type="primary">PUT2</name>
    <name evidence="12" type="ORF">C6P40_004149</name>
</gene>
<dbReference type="InterPro" id="IPR016163">
    <property type="entry name" value="Ald_DH_C"/>
</dbReference>
<dbReference type="EC" id="1.2.1.88" evidence="9"/>
<dbReference type="OrthoDB" id="5322683at2759"/>
<evidence type="ECO:0000313" key="12">
    <source>
        <dbReference type="EMBL" id="KAG0689975.1"/>
    </source>
</evidence>
<dbReference type="InterPro" id="IPR015590">
    <property type="entry name" value="Aldehyde_DH_dom"/>
</dbReference>
<dbReference type="NCBIfam" id="TIGR01236">
    <property type="entry name" value="D1pyr5carbox1"/>
    <property type="match status" value="1"/>
</dbReference>
<evidence type="ECO:0000259" key="11">
    <source>
        <dbReference type="Pfam" id="PF00171"/>
    </source>
</evidence>
<dbReference type="Proteomes" id="UP000697127">
    <property type="component" value="Unassembled WGS sequence"/>
</dbReference>
<name>A0A9P7BH28_9ASCO</name>
<organism evidence="12 13">
    <name type="scientific">Pichia californica</name>
    <dbReference type="NCBI Taxonomy" id="460514"/>
    <lineage>
        <taxon>Eukaryota</taxon>
        <taxon>Fungi</taxon>
        <taxon>Dikarya</taxon>
        <taxon>Ascomycota</taxon>
        <taxon>Saccharomycotina</taxon>
        <taxon>Pichiomycetes</taxon>
        <taxon>Pichiales</taxon>
        <taxon>Pichiaceae</taxon>
        <taxon>Pichia</taxon>
    </lineage>
</organism>
<protein>
    <recommendedName>
        <fullName evidence="9 10">Multifunctional fusion protein</fullName>
    </recommendedName>
    <domain>
        <recommendedName>
            <fullName evidence="10">Delta-1-pyrroline-5-carboxylate dehydrogenase</fullName>
            <shortName evidence="10">P5C dehydrogenase</shortName>
        </recommendedName>
        <alternativeName>
            <fullName evidence="9">L-glutamate gamma-semialdehyde dehydrogenase</fullName>
        </alternativeName>
    </domain>
    <domain>
        <recommendedName>
            <fullName evidence="9">L-glutamate gamma-semialdehyde dehydrogenase</fullName>
            <ecNumber evidence="9">1.2.1.88</ecNumber>
        </recommendedName>
    </domain>
</protein>
<evidence type="ECO:0000256" key="6">
    <source>
        <dbReference type="ARBA" id="ARBA00048142"/>
    </source>
</evidence>
<dbReference type="EMBL" id="PUHW01000052">
    <property type="protein sequence ID" value="KAG0689975.1"/>
    <property type="molecule type" value="Genomic_DNA"/>
</dbReference>
<dbReference type="InterPro" id="IPR050485">
    <property type="entry name" value="Proline_metab_enzyme"/>
</dbReference>
<dbReference type="FunFam" id="3.40.605.10:FF:000006">
    <property type="entry name" value="1-pyrroline-5-carboxylate dehydrogenase"/>
    <property type="match status" value="1"/>
</dbReference>
<comment type="caution">
    <text evidence="12">The sequence shown here is derived from an EMBL/GenBank/DDBJ whole genome shotgun (WGS) entry which is preliminary data.</text>
</comment>
<dbReference type="GO" id="GO:0010133">
    <property type="term" value="P:L-proline catabolic process to L-glutamate"/>
    <property type="evidence" value="ECO:0007669"/>
    <property type="project" value="UniProtKB-UniRule"/>
</dbReference>
<dbReference type="InterPro" id="IPR016162">
    <property type="entry name" value="Ald_DH_N"/>
</dbReference>
<dbReference type="PROSITE" id="PS00687">
    <property type="entry name" value="ALDEHYDE_DEHYDR_GLU"/>
    <property type="match status" value="1"/>
</dbReference>